<organism evidence="12 13">
    <name type="scientific">Sphingomonas taxi</name>
    <dbReference type="NCBI Taxonomy" id="1549858"/>
    <lineage>
        <taxon>Bacteria</taxon>
        <taxon>Pseudomonadati</taxon>
        <taxon>Pseudomonadota</taxon>
        <taxon>Alphaproteobacteria</taxon>
        <taxon>Sphingomonadales</taxon>
        <taxon>Sphingomonadaceae</taxon>
        <taxon>Sphingomonas</taxon>
    </lineage>
</organism>
<evidence type="ECO:0000313" key="12">
    <source>
        <dbReference type="EMBL" id="AIT05913.1"/>
    </source>
</evidence>
<dbReference type="EMBL" id="CP009571">
    <property type="protein sequence ID" value="AIT05913.1"/>
    <property type="molecule type" value="Genomic_DNA"/>
</dbReference>
<comment type="function">
    <text evidence="2">Could be a virulence factor.</text>
</comment>
<dbReference type="InterPro" id="IPR015679">
    <property type="entry name" value="PLipase_D_fam"/>
</dbReference>
<dbReference type="InterPro" id="IPR001736">
    <property type="entry name" value="PLipase_D/transphosphatidylase"/>
</dbReference>
<evidence type="ECO:0000256" key="2">
    <source>
        <dbReference type="ARBA" id="ARBA00003145"/>
    </source>
</evidence>
<evidence type="ECO:0000256" key="5">
    <source>
        <dbReference type="ARBA" id="ARBA00022525"/>
    </source>
</evidence>
<dbReference type="HOGENOM" id="CLU_011094_2_0_5"/>
<dbReference type="GO" id="GO:0005576">
    <property type="term" value="C:extracellular region"/>
    <property type="evidence" value="ECO:0007669"/>
    <property type="project" value="UniProtKB-SubCell"/>
</dbReference>
<dbReference type="CDD" id="cd09140">
    <property type="entry name" value="PLDc_vPLD1_2_like_bac_1"/>
    <property type="match status" value="1"/>
</dbReference>
<dbReference type="Pfam" id="PF13091">
    <property type="entry name" value="PLDc_2"/>
    <property type="match status" value="1"/>
</dbReference>
<accession>A0A097EEA2</accession>
<dbReference type="CDD" id="cd09143">
    <property type="entry name" value="PLDc_vPLD1_2_like_bac_2"/>
    <property type="match status" value="1"/>
</dbReference>
<dbReference type="Proteomes" id="UP000033200">
    <property type="component" value="Chromosome"/>
</dbReference>
<dbReference type="PROSITE" id="PS50035">
    <property type="entry name" value="PLD"/>
    <property type="match status" value="2"/>
</dbReference>
<keyword evidence="13" id="KW-1185">Reference proteome</keyword>
<comment type="subcellular location">
    <subcellularLocation>
        <location evidence="3">Secreted</location>
    </subcellularLocation>
</comment>
<evidence type="ECO:0000259" key="11">
    <source>
        <dbReference type="PROSITE" id="PS50035"/>
    </source>
</evidence>
<reference evidence="12 13" key="1">
    <citation type="submission" date="2014-09" db="EMBL/GenBank/DDBJ databases">
        <title>Using Illumina technology Improving SMRT sequencing Genome Assembly by RASTools.</title>
        <authorList>
            <person name="Zhou Y."/>
            <person name="Ma T."/>
            <person name="Liu T."/>
        </authorList>
    </citation>
    <scope>NUCLEOTIDE SEQUENCE [LARGE SCALE GENOMIC DNA]</scope>
    <source>
        <strain evidence="12 13">ATCC 55669</strain>
    </source>
</reference>
<dbReference type="SMART" id="SM00155">
    <property type="entry name" value="PLDc"/>
    <property type="match status" value="2"/>
</dbReference>
<keyword evidence="8" id="KW-0443">Lipid metabolism</keyword>
<evidence type="ECO:0000256" key="4">
    <source>
        <dbReference type="ARBA" id="ARBA00018392"/>
    </source>
</evidence>
<evidence type="ECO:0000256" key="8">
    <source>
        <dbReference type="ARBA" id="ARBA00023098"/>
    </source>
</evidence>
<evidence type="ECO:0000256" key="10">
    <source>
        <dbReference type="SAM" id="MobiDB-lite"/>
    </source>
</evidence>
<feature type="domain" description="PLD phosphodiesterase" evidence="11">
    <location>
        <begin position="348"/>
        <end position="375"/>
    </location>
</feature>
<keyword evidence="7" id="KW-0378">Hydrolase</keyword>
<dbReference type="InterPro" id="IPR025202">
    <property type="entry name" value="PLD-like_dom"/>
</dbReference>
<keyword evidence="6" id="KW-0677">Repeat</keyword>
<dbReference type="PANTHER" id="PTHR18896">
    <property type="entry name" value="PHOSPHOLIPASE D"/>
    <property type="match status" value="1"/>
</dbReference>
<evidence type="ECO:0000256" key="3">
    <source>
        <dbReference type="ARBA" id="ARBA00004613"/>
    </source>
</evidence>
<dbReference type="SUPFAM" id="SSF56024">
    <property type="entry name" value="Phospholipase D/nuclease"/>
    <property type="match status" value="2"/>
</dbReference>
<dbReference type="eggNOG" id="COG1502">
    <property type="taxonomic scope" value="Bacteria"/>
</dbReference>
<evidence type="ECO:0000256" key="9">
    <source>
        <dbReference type="ARBA" id="ARBA00029594"/>
    </source>
</evidence>
<proteinExistence type="predicted"/>
<keyword evidence="5" id="KW-0964">Secreted</keyword>
<dbReference type="GO" id="GO:0009395">
    <property type="term" value="P:phospholipid catabolic process"/>
    <property type="evidence" value="ECO:0007669"/>
    <property type="project" value="TreeGrafter"/>
</dbReference>
<feature type="region of interest" description="Disordered" evidence="10">
    <location>
        <begin position="165"/>
        <end position="184"/>
    </location>
</feature>
<comment type="catalytic activity">
    <reaction evidence="1">
        <text>a 1,2-diacyl-sn-glycero-3-phosphocholine + H2O = a 1,2-diacyl-sn-glycero-3-phosphate + choline + H(+)</text>
        <dbReference type="Rhea" id="RHEA:14445"/>
        <dbReference type="ChEBI" id="CHEBI:15354"/>
        <dbReference type="ChEBI" id="CHEBI:15377"/>
        <dbReference type="ChEBI" id="CHEBI:15378"/>
        <dbReference type="ChEBI" id="CHEBI:57643"/>
        <dbReference type="ChEBI" id="CHEBI:58608"/>
        <dbReference type="EC" id="3.1.4.4"/>
    </reaction>
</comment>
<evidence type="ECO:0000256" key="1">
    <source>
        <dbReference type="ARBA" id="ARBA00000798"/>
    </source>
</evidence>
<dbReference type="PANTHER" id="PTHR18896:SF76">
    <property type="entry name" value="PHOSPHOLIPASE"/>
    <property type="match status" value="1"/>
</dbReference>
<dbReference type="KEGG" id="stax:MC45_05260"/>
<dbReference type="GO" id="GO:0004630">
    <property type="term" value="F:phospholipase D activity"/>
    <property type="evidence" value="ECO:0007669"/>
    <property type="project" value="UniProtKB-EC"/>
</dbReference>
<gene>
    <name evidence="12" type="ORF">MC45_05260</name>
</gene>
<dbReference type="RefSeq" id="WP_038660430.1">
    <property type="nucleotide sequence ID" value="NZ_CP009571.1"/>
</dbReference>
<evidence type="ECO:0000313" key="13">
    <source>
        <dbReference type="Proteomes" id="UP000033200"/>
    </source>
</evidence>
<dbReference type="AlphaFoldDB" id="A0A097EEA2"/>
<sequence length="490" mass="55000">MGEPATSSSGVFEPGRNVWRVARAERLSVIVDADRYFGVAREAFAQAKRRIMLVGWDFDARIRLIGSTGTTEGPETVGDFLYWLVERNPELELYLLRWDVGAMKSVFRGKTMFTVLKWARHPRIHVKLDHHHPTASSHHQKLVSIDDCLAFCGGIDMTAERWDTRAHRDDDPGRKLPGGKPYKPWHDATTAITGPAAAALGELCRQRWKLATGVMLPPVESEGSCWPASLEATFEGVDLGIARSQPEMPDEAPVTEIEALFLDQIRSARRHIYCESQYFASRRIAEAIAARLDEADGPEIVIVNPLTAQGWLEPLAMDTARARLVETLRRRDTHGRLRLYHPFTRGGTAIYCHAKITIVDDRQLRVGSANINNRSLRLDTECDVVLDAARHPDDGLEAKIVAVRNDLIAEHLDVPAERVGQLIEQTGSLIETIERLRGPGRSLRPYTVPDLDGVEKWLADNEVLDPEGPGEMFESVTHRGLFRGRLRRVR</sequence>
<feature type="domain" description="PLD phosphodiesterase" evidence="11">
    <location>
        <begin position="134"/>
        <end position="161"/>
    </location>
</feature>
<dbReference type="STRING" id="1549858.MC45_05260"/>
<feature type="compositionally biased region" description="Basic and acidic residues" evidence="10">
    <location>
        <begin position="165"/>
        <end position="174"/>
    </location>
</feature>
<evidence type="ECO:0000256" key="6">
    <source>
        <dbReference type="ARBA" id="ARBA00022737"/>
    </source>
</evidence>
<evidence type="ECO:0000256" key="7">
    <source>
        <dbReference type="ARBA" id="ARBA00022801"/>
    </source>
</evidence>
<protein>
    <recommendedName>
        <fullName evidence="4">Phospholipase D</fullName>
    </recommendedName>
    <alternativeName>
        <fullName evidence="9">Choline phosphatase</fullName>
    </alternativeName>
</protein>
<name>A0A097EEA2_9SPHN</name>
<dbReference type="Gene3D" id="3.30.870.10">
    <property type="entry name" value="Endonuclease Chain A"/>
    <property type="match status" value="2"/>
</dbReference>